<dbReference type="EMBL" id="LSRX01001585">
    <property type="protein sequence ID" value="OLP78632.1"/>
    <property type="molecule type" value="Genomic_DNA"/>
</dbReference>
<gene>
    <name evidence="2" type="ORF">AK812_SmicGene41172</name>
</gene>
<name>A0A1Q9C6S2_SYMMI</name>
<protein>
    <submittedName>
        <fullName evidence="2">Uncharacterized protein</fullName>
    </submittedName>
</protein>
<reference evidence="2 3" key="1">
    <citation type="submission" date="2016-02" db="EMBL/GenBank/DDBJ databases">
        <title>Genome analysis of coral dinoflagellate symbionts highlights evolutionary adaptations to a symbiotic lifestyle.</title>
        <authorList>
            <person name="Aranda M."/>
            <person name="Li Y."/>
            <person name="Liew Y.J."/>
            <person name="Baumgarten S."/>
            <person name="Simakov O."/>
            <person name="Wilson M."/>
            <person name="Piel J."/>
            <person name="Ashoor H."/>
            <person name="Bougouffa S."/>
            <person name="Bajic V.B."/>
            <person name="Ryu T."/>
            <person name="Ravasi T."/>
            <person name="Bayer T."/>
            <person name="Micklem G."/>
            <person name="Kim H."/>
            <person name="Bhak J."/>
            <person name="Lajeunesse T.C."/>
            <person name="Voolstra C.R."/>
        </authorList>
    </citation>
    <scope>NUCLEOTIDE SEQUENCE [LARGE SCALE GENOMIC DNA]</scope>
    <source>
        <strain evidence="2 3">CCMP2467</strain>
    </source>
</reference>
<evidence type="ECO:0000313" key="2">
    <source>
        <dbReference type="EMBL" id="OLP78632.1"/>
    </source>
</evidence>
<evidence type="ECO:0000256" key="1">
    <source>
        <dbReference type="SAM" id="Phobius"/>
    </source>
</evidence>
<comment type="caution">
    <text evidence="2">The sequence shown here is derived from an EMBL/GenBank/DDBJ whole genome shotgun (WGS) entry which is preliminary data.</text>
</comment>
<keyword evidence="1" id="KW-0472">Membrane</keyword>
<organism evidence="2 3">
    <name type="scientific">Symbiodinium microadriaticum</name>
    <name type="common">Dinoflagellate</name>
    <name type="synonym">Zooxanthella microadriatica</name>
    <dbReference type="NCBI Taxonomy" id="2951"/>
    <lineage>
        <taxon>Eukaryota</taxon>
        <taxon>Sar</taxon>
        <taxon>Alveolata</taxon>
        <taxon>Dinophyceae</taxon>
        <taxon>Suessiales</taxon>
        <taxon>Symbiodiniaceae</taxon>
        <taxon>Symbiodinium</taxon>
    </lineage>
</organism>
<evidence type="ECO:0000313" key="3">
    <source>
        <dbReference type="Proteomes" id="UP000186817"/>
    </source>
</evidence>
<dbReference type="AlphaFoldDB" id="A0A1Q9C6S2"/>
<feature type="transmembrane region" description="Helical" evidence="1">
    <location>
        <begin position="28"/>
        <end position="47"/>
    </location>
</feature>
<keyword evidence="1" id="KW-1133">Transmembrane helix</keyword>
<accession>A0A1Q9C6S2</accession>
<feature type="transmembrane region" description="Helical" evidence="1">
    <location>
        <begin position="87"/>
        <end position="108"/>
    </location>
</feature>
<dbReference type="Proteomes" id="UP000186817">
    <property type="component" value="Unassembled WGS sequence"/>
</dbReference>
<keyword evidence="3" id="KW-1185">Reference proteome</keyword>
<feature type="transmembrane region" description="Helical" evidence="1">
    <location>
        <begin position="53"/>
        <end position="75"/>
    </location>
</feature>
<proteinExistence type="predicted"/>
<keyword evidence="1" id="KW-0812">Transmembrane</keyword>
<dbReference type="OrthoDB" id="420009at2759"/>
<sequence>MQLSSAHLDTSGECLDAATSRLLMKKTWCHGQVIAAFQGVFYAWWAYQSTDMLQGYRMFLASSTLLLPVWTLTSWSAMRGHSSHHGWIILGFGGALLLFYLVVLFIAMHASGDPLQLPASIVTALQFVETFAYLTVVACLRDALVEDTSQDQAESQPAGAIFYKARDESFDFVRLLPRQRKPPWLLCDDPDFHEAWRDWAHSLRATKVSRSGKTPRPLLAQAVKIIELFAREAWFWMASVYLHSFDLCDSDHIPVDWRWNGDDFCPYHYIRDGNSGNWGSHRCWKRWARFCPFGFVAALAIRSRGLREIGEETRALEDLRMGGAMLGSCGEFDVIGELWGGARDLQWQILATQRPEALRALQALNSKGELLIDDSDAQRFVVWHALQLNSLVRMHLHTLTQDTGPSKTPTLAMLAYPSYLSLLLIPALLKVWPDLQLSLFRLGRWMTHEKCPACAELYEERFLHEEPALQELPLDFSSQPAGNVVWSADSLDHVDFLTRLRKLLWHPRMRSGEVLLCAAPLWLCVSLLVANAGRKPLISLCLMRHDLGGPPGFAVSQARQILRQDVVEPMAAAVSEGRQLRNLWVREDMARSYGNFELEEHGNFHPFVWLPSLYIEDRYSGCHDMADVVIMREGSLGRFAPTVHGHLFFSLLTQLVPAVGWKPASPWRFRLLPYSTERLSYTEIASHRAAVFIPRVWYGKLTFKDLITMEIPLFMPDLELQASISALHSEWGCGRWAQHQTWTQMLCKSVRVTHRLNQSSFFRHPYVKRFGSAVDLVRQLVVMDCAALVRVSQDVQRWNAMLLQDDLAFWQTAIKALSSHPSSTTEGSQVAQESSVRWPKFTLPDLPDDVHCNLPAAAHCAVLEDSNDLERCCVEAAVVSSRMARTTAAHVQQHAGTMNFPSRQTCLTQVDLCAEGQMLYGSHLLHALPLA</sequence>